<feature type="transmembrane region" description="Helical" evidence="1">
    <location>
        <begin position="37"/>
        <end position="59"/>
    </location>
</feature>
<evidence type="ECO:0000313" key="2">
    <source>
        <dbReference type="EMBL" id="KRK16711.1"/>
    </source>
</evidence>
<reference evidence="2 3" key="1">
    <citation type="journal article" date="2015" name="Genome Announc.">
        <title>Expanding the biotechnology potential of lactobacilli through comparative genomics of 213 strains and associated genera.</title>
        <authorList>
            <person name="Sun Z."/>
            <person name="Harris H.M."/>
            <person name="McCann A."/>
            <person name="Guo C."/>
            <person name="Argimon S."/>
            <person name="Zhang W."/>
            <person name="Yang X."/>
            <person name="Jeffery I.B."/>
            <person name="Cooney J.C."/>
            <person name="Kagawa T.F."/>
            <person name="Liu W."/>
            <person name="Song Y."/>
            <person name="Salvetti E."/>
            <person name="Wrobel A."/>
            <person name="Rasinkangas P."/>
            <person name="Parkhill J."/>
            <person name="Rea M.C."/>
            <person name="O'Sullivan O."/>
            <person name="Ritari J."/>
            <person name="Douillard F.P."/>
            <person name="Paul Ross R."/>
            <person name="Yang R."/>
            <person name="Briner A.E."/>
            <person name="Felis G.E."/>
            <person name="de Vos W.M."/>
            <person name="Barrangou R."/>
            <person name="Klaenhammer T.R."/>
            <person name="Caufield P.W."/>
            <person name="Cui Y."/>
            <person name="Zhang H."/>
            <person name="O'Toole P.W."/>
        </authorList>
    </citation>
    <scope>NUCLEOTIDE SEQUENCE [LARGE SCALE GENOMIC DNA]</scope>
    <source>
        <strain evidence="2 3">DSM 20001</strain>
    </source>
</reference>
<proteinExistence type="predicted"/>
<dbReference type="EMBL" id="AZCN01000029">
    <property type="protein sequence ID" value="KRK16711.1"/>
    <property type="molecule type" value="Genomic_DNA"/>
</dbReference>
<protein>
    <submittedName>
        <fullName evidence="2">Uncharacterized protein</fullName>
    </submittedName>
</protein>
<dbReference type="Proteomes" id="UP000051181">
    <property type="component" value="Unassembled WGS sequence"/>
</dbReference>
<dbReference type="RefSeq" id="WP_029507575.1">
    <property type="nucleotide sequence ID" value="NZ_AZCN01000029.1"/>
</dbReference>
<keyword evidence="1" id="KW-1133">Transmembrane helix</keyword>
<accession>A0A0R1FCY2</accession>
<dbReference type="AlphaFoldDB" id="A0A0R1FCY2"/>
<keyword evidence="1" id="KW-0812">Transmembrane</keyword>
<comment type="caution">
    <text evidence="2">The sequence shown here is derived from an EMBL/GenBank/DDBJ whole genome shotgun (WGS) entry which is preliminary data.</text>
</comment>
<keyword evidence="1" id="KW-0472">Membrane</keyword>
<name>A0A0R1FCY2_9LACO</name>
<gene>
    <name evidence="2" type="ORF">FD22_GL001115</name>
</gene>
<sequence length="63" mass="7150">MRKISYLIWSLSLLYFIVYAMSHALRGAVNQNASLAILHGGLGIIFLGGIFGFILLRLWRVFH</sequence>
<dbReference type="GeneID" id="65917841"/>
<organism evidence="2 3">
    <name type="scientific">Loigolactobacillus coryniformis subsp. coryniformis KCTC 3167 = DSM 20001</name>
    <dbReference type="NCBI Taxonomy" id="913848"/>
    <lineage>
        <taxon>Bacteria</taxon>
        <taxon>Bacillati</taxon>
        <taxon>Bacillota</taxon>
        <taxon>Bacilli</taxon>
        <taxon>Lactobacillales</taxon>
        <taxon>Lactobacillaceae</taxon>
        <taxon>Loigolactobacillus</taxon>
    </lineage>
</organism>
<evidence type="ECO:0000313" key="3">
    <source>
        <dbReference type="Proteomes" id="UP000051181"/>
    </source>
</evidence>
<evidence type="ECO:0000256" key="1">
    <source>
        <dbReference type="SAM" id="Phobius"/>
    </source>
</evidence>